<feature type="non-terminal residue" evidence="3">
    <location>
        <position position="137"/>
    </location>
</feature>
<keyword evidence="1" id="KW-1133">Transmembrane helix</keyword>
<dbReference type="PANTHER" id="PTHR22718:SF25">
    <property type="entry name" value="G-PROTEIN COUPLED RECEPTORS FAMILY 1 PROFILE DOMAIN-CONTAINING PROTEIN"/>
    <property type="match status" value="1"/>
</dbReference>
<evidence type="ECO:0000313" key="3">
    <source>
        <dbReference type="EMBL" id="GMR31193.1"/>
    </source>
</evidence>
<keyword evidence="1" id="KW-0472">Membrane</keyword>
<protein>
    <recommendedName>
        <fullName evidence="2">7TM GPCR serpentine receptor class x (Srx) domain-containing protein</fullName>
    </recommendedName>
</protein>
<sequence length="137" mass="15822">MAFNRLSVFVYTPFSPLFSQEHVGKANIICWILVIFITICSKVTELEHTFNRRTLEYEDSGEERIIDAPYFESITILDNVIPFIVALLYIVINIAIRKKRSNSSTSSSVRTRPPEDRKLLLQAIIITGFLEVYFCLK</sequence>
<proteinExistence type="predicted"/>
<dbReference type="Pfam" id="PF10328">
    <property type="entry name" value="7TM_GPCR_Srx"/>
    <property type="match status" value="1"/>
</dbReference>
<dbReference type="Gene3D" id="1.20.1070.10">
    <property type="entry name" value="Rhodopsin 7-helix transmembrane proteins"/>
    <property type="match status" value="1"/>
</dbReference>
<evidence type="ECO:0000256" key="1">
    <source>
        <dbReference type="SAM" id="Phobius"/>
    </source>
</evidence>
<comment type="caution">
    <text evidence="3">The sequence shown here is derived from an EMBL/GenBank/DDBJ whole genome shotgun (WGS) entry which is preliminary data.</text>
</comment>
<organism evidence="3 4">
    <name type="scientific">Pristionchus mayeri</name>
    <dbReference type="NCBI Taxonomy" id="1317129"/>
    <lineage>
        <taxon>Eukaryota</taxon>
        <taxon>Metazoa</taxon>
        <taxon>Ecdysozoa</taxon>
        <taxon>Nematoda</taxon>
        <taxon>Chromadorea</taxon>
        <taxon>Rhabditida</taxon>
        <taxon>Rhabditina</taxon>
        <taxon>Diplogasteromorpha</taxon>
        <taxon>Diplogasteroidea</taxon>
        <taxon>Neodiplogasteridae</taxon>
        <taxon>Pristionchus</taxon>
    </lineage>
</organism>
<dbReference type="EMBL" id="BTRK01000001">
    <property type="protein sequence ID" value="GMR31193.1"/>
    <property type="molecule type" value="Genomic_DNA"/>
</dbReference>
<name>A0AAN4YZD4_9BILA</name>
<feature type="transmembrane region" description="Helical" evidence="1">
    <location>
        <begin position="76"/>
        <end position="96"/>
    </location>
</feature>
<keyword evidence="1" id="KW-0812">Transmembrane</keyword>
<reference evidence="4" key="1">
    <citation type="submission" date="2022-10" db="EMBL/GenBank/DDBJ databases">
        <title>Genome assembly of Pristionchus species.</title>
        <authorList>
            <person name="Yoshida K."/>
            <person name="Sommer R.J."/>
        </authorList>
    </citation>
    <scope>NUCLEOTIDE SEQUENCE [LARGE SCALE GENOMIC DNA]</scope>
    <source>
        <strain evidence="4">RS5460</strain>
    </source>
</reference>
<accession>A0AAN4YZD4</accession>
<dbReference type="PANTHER" id="PTHR22718">
    <property type="entry name" value="SERPENTINE RECEPTOR, CLASS X"/>
    <property type="match status" value="1"/>
</dbReference>
<dbReference type="InterPro" id="IPR019430">
    <property type="entry name" value="7TM_GPCR_serpentine_rcpt_Srx"/>
</dbReference>
<evidence type="ECO:0000259" key="2">
    <source>
        <dbReference type="Pfam" id="PF10328"/>
    </source>
</evidence>
<evidence type="ECO:0000313" key="4">
    <source>
        <dbReference type="Proteomes" id="UP001328107"/>
    </source>
</evidence>
<dbReference type="AlphaFoldDB" id="A0AAN4YZD4"/>
<keyword evidence="4" id="KW-1185">Reference proteome</keyword>
<feature type="domain" description="7TM GPCR serpentine receptor class x (Srx)" evidence="2">
    <location>
        <begin position="1"/>
        <end position="125"/>
    </location>
</feature>
<gene>
    <name evidence="3" type="ORF">PMAYCL1PPCAC_01388</name>
</gene>
<dbReference type="Proteomes" id="UP001328107">
    <property type="component" value="Unassembled WGS sequence"/>
</dbReference>